<protein>
    <submittedName>
        <fullName evidence="8">Phosphonate ABC transporter ATP-binding protein</fullName>
    </submittedName>
</protein>
<dbReference type="GO" id="GO:0016887">
    <property type="term" value="F:ATP hydrolysis activity"/>
    <property type="evidence" value="ECO:0007669"/>
    <property type="project" value="InterPro"/>
</dbReference>
<dbReference type="PROSITE" id="PS50893">
    <property type="entry name" value="ABC_TRANSPORTER_2"/>
    <property type="match status" value="1"/>
</dbReference>
<feature type="domain" description="ABC transporter" evidence="7">
    <location>
        <begin position="8"/>
        <end position="260"/>
    </location>
</feature>
<dbReference type="InterPro" id="IPR050086">
    <property type="entry name" value="MetN_ABC_transporter-like"/>
</dbReference>
<dbReference type="Gene3D" id="3.40.50.300">
    <property type="entry name" value="P-loop containing nucleotide triphosphate hydrolases"/>
    <property type="match status" value="1"/>
</dbReference>
<gene>
    <name evidence="8" type="primary">phnC</name>
    <name evidence="8" type="ORF">QVN40_07810</name>
</gene>
<dbReference type="Proteomes" id="UP001168505">
    <property type="component" value="Unassembled WGS sequence"/>
</dbReference>
<dbReference type="InterPro" id="IPR012693">
    <property type="entry name" value="ABC_transpr_PhnC"/>
</dbReference>
<dbReference type="EMBL" id="JAUEIR010000006">
    <property type="protein sequence ID" value="MDN0069605.1"/>
    <property type="molecule type" value="Genomic_DNA"/>
</dbReference>
<reference evidence="8" key="1">
    <citation type="submission" date="2023-06" db="EMBL/GenBank/DDBJ databases">
        <authorList>
            <person name="Zeman M."/>
            <person name="Kubasova T."/>
            <person name="Jahodarova E."/>
            <person name="Nykrynova M."/>
            <person name="Rychlik I."/>
        </authorList>
    </citation>
    <scope>NUCLEOTIDE SEQUENCE</scope>
    <source>
        <strain evidence="8">15_COKtk</strain>
    </source>
</reference>
<keyword evidence="6" id="KW-0472">Membrane</keyword>
<reference evidence="8" key="2">
    <citation type="submission" date="2023-08" db="EMBL/GenBank/DDBJ databases">
        <title>Identification and characterization of horizontal gene transfer across gut microbiota members of farm animals based on homology search.</title>
        <authorList>
            <person name="Schwarzerova J."/>
            <person name="Nykrynova M."/>
            <person name="Jureckova K."/>
            <person name="Cejkova D."/>
            <person name="Rychlik I."/>
        </authorList>
    </citation>
    <scope>NUCLEOTIDE SEQUENCE</scope>
    <source>
        <strain evidence="8">15_COKtk</strain>
    </source>
</reference>
<keyword evidence="2" id="KW-1003">Cell membrane</keyword>
<dbReference type="RefSeq" id="WP_204587325.1">
    <property type="nucleotide sequence ID" value="NZ_JAUEIR010000006.1"/>
</dbReference>
<dbReference type="SUPFAM" id="SSF52540">
    <property type="entry name" value="P-loop containing nucleoside triphosphate hydrolases"/>
    <property type="match status" value="1"/>
</dbReference>
<dbReference type="Pfam" id="PF00005">
    <property type="entry name" value="ABC_tran"/>
    <property type="match status" value="1"/>
</dbReference>
<dbReference type="CDD" id="cd03256">
    <property type="entry name" value="ABC_PhnC_transporter"/>
    <property type="match status" value="1"/>
</dbReference>
<dbReference type="InterPro" id="IPR003593">
    <property type="entry name" value="AAA+_ATPase"/>
</dbReference>
<dbReference type="PROSITE" id="PS00211">
    <property type="entry name" value="ABC_TRANSPORTER_1"/>
    <property type="match status" value="1"/>
</dbReference>
<dbReference type="NCBIfam" id="TIGR02315">
    <property type="entry name" value="ABC_phnC"/>
    <property type="match status" value="1"/>
</dbReference>
<comment type="caution">
    <text evidence="8">The sequence shown here is derived from an EMBL/GenBank/DDBJ whole genome shotgun (WGS) entry which is preliminary data.</text>
</comment>
<evidence type="ECO:0000256" key="6">
    <source>
        <dbReference type="ARBA" id="ARBA00023136"/>
    </source>
</evidence>
<keyword evidence="1" id="KW-0813">Transport</keyword>
<dbReference type="InterPro" id="IPR027417">
    <property type="entry name" value="P-loop_NTPase"/>
</dbReference>
<dbReference type="GO" id="GO:0005524">
    <property type="term" value="F:ATP binding"/>
    <property type="evidence" value="ECO:0007669"/>
    <property type="project" value="UniProtKB-KW"/>
</dbReference>
<evidence type="ECO:0000313" key="9">
    <source>
        <dbReference type="Proteomes" id="UP001168505"/>
    </source>
</evidence>
<dbReference type="SMART" id="SM00382">
    <property type="entry name" value="AAA"/>
    <property type="match status" value="1"/>
</dbReference>
<dbReference type="AlphaFoldDB" id="A0AAW7JYL5"/>
<dbReference type="GO" id="GO:0015416">
    <property type="term" value="F:ABC-type phosphonate transporter activity"/>
    <property type="evidence" value="ECO:0007669"/>
    <property type="project" value="InterPro"/>
</dbReference>
<dbReference type="GO" id="GO:0016020">
    <property type="term" value="C:membrane"/>
    <property type="evidence" value="ECO:0007669"/>
    <property type="project" value="InterPro"/>
</dbReference>
<keyword evidence="5" id="KW-1278">Translocase</keyword>
<dbReference type="InterPro" id="IPR003439">
    <property type="entry name" value="ABC_transporter-like_ATP-bd"/>
</dbReference>
<dbReference type="PANTHER" id="PTHR43166">
    <property type="entry name" value="AMINO ACID IMPORT ATP-BINDING PROTEIN"/>
    <property type="match status" value="1"/>
</dbReference>
<evidence type="ECO:0000256" key="3">
    <source>
        <dbReference type="ARBA" id="ARBA00022741"/>
    </source>
</evidence>
<dbReference type="InterPro" id="IPR017871">
    <property type="entry name" value="ABC_transporter-like_CS"/>
</dbReference>
<evidence type="ECO:0000256" key="1">
    <source>
        <dbReference type="ARBA" id="ARBA00022448"/>
    </source>
</evidence>
<evidence type="ECO:0000256" key="2">
    <source>
        <dbReference type="ARBA" id="ARBA00022475"/>
    </source>
</evidence>
<keyword evidence="4 8" id="KW-0067">ATP-binding</keyword>
<sequence length="293" mass="31977">MSTSNHLLVIDDLGKSYEARRRGAAEGTASALSGVSFTADPGEFITVIGPSGAGKSTLLRSINRLIEPTEGTITFDGRDITHLGRGKLREVHREIAMIFQNYNLVYRLTAIQNVLHGRLGYKNALAGSLGLYTEEEKLRAFELLDEVGLGEFAYRRADQLSGGQKQRVGIARSLMQEPKIMLCDEPIASLDPKSSRMVMETLQRLTRQRKITCIVNLHQVDFALEYSDRIIGLRAGQKVFEGTPDEATPQVIRSIYEGQMDEVVDVSINAPAAIPTLVGEGMAVSAEAAGGAR</sequence>
<evidence type="ECO:0000259" key="7">
    <source>
        <dbReference type="PROSITE" id="PS50893"/>
    </source>
</evidence>
<proteinExistence type="predicted"/>
<dbReference type="PANTHER" id="PTHR43166:SF6">
    <property type="entry name" value="PHOSPHONATES IMPORT ATP-BINDING PROTEIN PHNC"/>
    <property type="match status" value="1"/>
</dbReference>
<name>A0AAW7JYL5_9ACTN</name>
<evidence type="ECO:0000313" key="8">
    <source>
        <dbReference type="EMBL" id="MDN0069605.1"/>
    </source>
</evidence>
<organism evidence="8 9">
    <name type="scientific">Collinsella ihumii</name>
    <dbReference type="NCBI Taxonomy" id="1720204"/>
    <lineage>
        <taxon>Bacteria</taxon>
        <taxon>Bacillati</taxon>
        <taxon>Actinomycetota</taxon>
        <taxon>Coriobacteriia</taxon>
        <taxon>Coriobacteriales</taxon>
        <taxon>Coriobacteriaceae</taxon>
        <taxon>Collinsella</taxon>
    </lineage>
</organism>
<keyword evidence="3" id="KW-0547">Nucleotide-binding</keyword>
<evidence type="ECO:0000256" key="4">
    <source>
        <dbReference type="ARBA" id="ARBA00022840"/>
    </source>
</evidence>
<accession>A0AAW7JYL5</accession>
<evidence type="ECO:0000256" key="5">
    <source>
        <dbReference type="ARBA" id="ARBA00022967"/>
    </source>
</evidence>